<dbReference type="AlphaFoldDB" id="A0A927MU36"/>
<feature type="domain" description="Transposase IS116/IS110/IS902 C-terminal" evidence="2">
    <location>
        <begin position="274"/>
        <end position="355"/>
    </location>
</feature>
<dbReference type="Proteomes" id="UP000638648">
    <property type="component" value="Unassembled WGS sequence"/>
</dbReference>
<keyword evidence="4" id="KW-1185">Reference proteome</keyword>
<dbReference type="InterPro" id="IPR047650">
    <property type="entry name" value="Transpos_IS110"/>
</dbReference>
<dbReference type="EMBL" id="JADBEM010000001">
    <property type="protein sequence ID" value="MBE1606921.1"/>
    <property type="molecule type" value="Genomic_DNA"/>
</dbReference>
<dbReference type="GO" id="GO:0006313">
    <property type="term" value="P:DNA transposition"/>
    <property type="evidence" value="ECO:0007669"/>
    <property type="project" value="InterPro"/>
</dbReference>
<accession>A0A927MU36</accession>
<evidence type="ECO:0000259" key="1">
    <source>
        <dbReference type="Pfam" id="PF01548"/>
    </source>
</evidence>
<sequence>MLFVGDDWAEDHHDIEVQDETGRRLAKARFTEGLAGVAQLHELVAQHLDEDEADQVVVGIETDRGPWVLALIAAGYRVFAINPLQVARYRERQSVSGAKSDAADAHALADMVRTDSHQLRSVAGDSDQAEAVKVVARAHKSLIWERTRHAQRLRNVLREFFPAALQAFDDLTAADALELLAKAPDPDAAARLTIAQISAALKHAHRHHASDKARVIRAAPRTEQLRQPAAVTTAYAATVRAQVAVIGTLNAQIKTMGAQVEAHFGQHPDAEIYLSQPGMGPILGARVLAEFGDDDHRYADARSRKNYAGTSPITRASGKKKTVLARYVHNNRLIDALGQQAFSALTGSPGARSYYDELRRRGTGHRAALRQLANRLVGILHGCLKTGTVYDEAAAWSHHTHTAAA</sequence>
<feature type="domain" description="Transposase IS110-like N-terminal" evidence="1">
    <location>
        <begin position="4"/>
        <end position="162"/>
    </location>
</feature>
<dbReference type="InterPro" id="IPR003346">
    <property type="entry name" value="Transposase_20"/>
</dbReference>
<dbReference type="Pfam" id="PF01548">
    <property type="entry name" value="DEDD_Tnp_IS110"/>
    <property type="match status" value="1"/>
</dbReference>
<proteinExistence type="predicted"/>
<gene>
    <name evidence="3" type="ORF">HEB94_003769</name>
</gene>
<dbReference type="PANTHER" id="PTHR33055">
    <property type="entry name" value="TRANSPOSASE FOR INSERTION SEQUENCE ELEMENT IS1111A"/>
    <property type="match status" value="1"/>
</dbReference>
<dbReference type="RefSeq" id="WP_192750963.1">
    <property type="nucleotide sequence ID" value="NZ_JADBEM010000001.1"/>
</dbReference>
<protein>
    <submittedName>
        <fullName evidence="3">Transposase</fullName>
    </submittedName>
</protein>
<dbReference type="GO" id="GO:0003677">
    <property type="term" value="F:DNA binding"/>
    <property type="evidence" value="ECO:0007669"/>
    <property type="project" value="InterPro"/>
</dbReference>
<name>A0A927MU36_9ACTN</name>
<dbReference type="GO" id="GO:0004803">
    <property type="term" value="F:transposase activity"/>
    <property type="evidence" value="ECO:0007669"/>
    <property type="project" value="InterPro"/>
</dbReference>
<dbReference type="InterPro" id="IPR002525">
    <property type="entry name" value="Transp_IS110-like_N"/>
</dbReference>
<evidence type="ECO:0000313" key="3">
    <source>
        <dbReference type="EMBL" id="MBE1606921.1"/>
    </source>
</evidence>
<dbReference type="Pfam" id="PF02371">
    <property type="entry name" value="Transposase_20"/>
    <property type="match status" value="1"/>
</dbReference>
<dbReference type="NCBIfam" id="NF033542">
    <property type="entry name" value="transpos_IS110"/>
    <property type="match status" value="1"/>
</dbReference>
<comment type="caution">
    <text evidence="3">The sequence shown here is derived from an EMBL/GenBank/DDBJ whole genome shotgun (WGS) entry which is preliminary data.</text>
</comment>
<organism evidence="3 4">
    <name type="scientific">Actinopolymorpha pittospori</name>
    <dbReference type="NCBI Taxonomy" id="648752"/>
    <lineage>
        <taxon>Bacteria</taxon>
        <taxon>Bacillati</taxon>
        <taxon>Actinomycetota</taxon>
        <taxon>Actinomycetes</taxon>
        <taxon>Propionibacteriales</taxon>
        <taxon>Actinopolymorphaceae</taxon>
        <taxon>Actinopolymorpha</taxon>
    </lineage>
</organism>
<dbReference type="PANTHER" id="PTHR33055:SF3">
    <property type="entry name" value="PUTATIVE TRANSPOSASE FOR IS117-RELATED"/>
    <property type="match status" value="1"/>
</dbReference>
<reference evidence="3" key="1">
    <citation type="submission" date="2020-10" db="EMBL/GenBank/DDBJ databases">
        <title>Sequencing the genomes of 1000 actinobacteria strains.</title>
        <authorList>
            <person name="Klenk H.-P."/>
        </authorList>
    </citation>
    <scope>NUCLEOTIDE SEQUENCE</scope>
    <source>
        <strain evidence="3">DSM 45354</strain>
    </source>
</reference>
<evidence type="ECO:0000259" key="2">
    <source>
        <dbReference type="Pfam" id="PF02371"/>
    </source>
</evidence>
<evidence type="ECO:0000313" key="4">
    <source>
        <dbReference type="Proteomes" id="UP000638648"/>
    </source>
</evidence>